<sequence length="79" mass="8800">MRWSWWGAVVVALVGFSMRAIRRSIGGEPCAAMAMTERVAEGDLSRIDERRYPGSSPYSFLDSYRCSSTHGTTSIIPRV</sequence>
<dbReference type="AlphaFoldDB" id="A0A1Q8TDK8"/>
<comment type="caution">
    <text evidence="1">The sequence shown here is derived from an EMBL/GenBank/DDBJ whole genome shotgun (WGS) entry which is preliminary data.</text>
</comment>
<reference evidence="1 2" key="1">
    <citation type="submission" date="2016-12" db="EMBL/GenBank/DDBJ databases">
        <title>Draft genome sequences of strains Salinicola socius SMB35, Salinicola sp. MH3R3-1 and Chromohalobacter sp. SMB17 from the Verkhnekamsk potash mining region of Russia.</title>
        <authorList>
            <person name="Mavrodi D.V."/>
            <person name="Olsson B.E."/>
            <person name="Korsakova E.S."/>
            <person name="Pyankova A."/>
            <person name="Mavrodi O.V."/>
            <person name="Plotnikova E.G."/>
        </authorList>
    </citation>
    <scope>NUCLEOTIDE SEQUENCE [LARGE SCALE GENOMIC DNA]</scope>
    <source>
        <strain evidence="1 2">SMB17</strain>
    </source>
</reference>
<evidence type="ECO:0000313" key="2">
    <source>
        <dbReference type="Proteomes" id="UP000186806"/>
    </source>
</evidence>
<gene>
    <name evidence="1" type="ORF">BTW10_07950</name>
</gene>
<accession>A0A1Q8TDK8</accession>
<keyword evidence="2" id="KW-1185">Reference proteome</keyword>
<evidence type="ECO:0000313" key="1">
    <source>
        <dbReference type="EMBL" id="OLO11769.1"/>
    </source>
</evidence>
<dbReference type="EMBL" id="MSDQ01000019">
    <property type="protein sequence ID" value="OLO11769.1"/>
    <property type="molecule type" value="Genomic_DNA"/>
</dbReference>
<dbReference type="Proteomes" id="UP000186806">
    <property type="component" value="Unassembled WGS sequence"/>
</dbReference>
<protein>
    <submittedName>
        <fullName evidence="1">Uncharacterized protein</fullName>
    </submittedName>
</protein>
<proteinExistence type="predicted"/>
<name>A0A1Q8TDK8_9GAMM</name>
<dbReference type="RefSeq" id="WP_075368939.1">
    <property type="nucleotide sequence ID" value="NZ_MSDQ01000019.1"/>
</dbReference>
<organism evidence="1 2">
    <name type="scientific">Chromohalobacter japonicus</name>
    <dbReference type="NCBI Taxonomy" id="223900"/>
    <lineage>
        <taxon>Bacteria</taxon>
        <taxon>Pseudomonadati</taxon>
        <taxon>Pseudomonadota</taxon>
        <taxon>Gammaproteobacteria</taxon>
        <taxon>Oceanospirillales</taxon>
        <taxon>Halomonadaceae</taxon>
        <taxon>Chromohalobacter</taxon>
    </lineage>
</organism>